<dbReference type="RefSeq" id="WP_158465807.1">
    <property type="nucleotide sequence ID" value="NZ_QJUE01000001.1"/>
</dbReference>
<gene>
    <name evidence="1" type="ORF">DNJ73_00675</name>
</gene>
<dbReference type="Proteomes" id="UP000247807">
    <property type="component" value="Unassembled WGS sequence"/>
</dbReference>
<dbReference type="OrthoDB" id="540726at2"/>
<dbReference type="AlphaFoldDB" id="A0A318R5U7"/>
<dbReference type="EMBL" id="QJUE01000001">
    <property type="protein sequence ID" value="PYE03733.1"/>
    <property type="molecule type" value="Genomic_DNA"/>
</dbReference>
<comment type="caution">
    <text evidence="1">The sequence shown here is derived from an EMBL/GenBank/DDBJ whole genome shotgun (WGS) entry which is preliminary data.</text>
</comment>
<organism evidence="1 2">
    <name type="scientific">Prochlorococcus marinus XMU1408</name>
    <dbReference type="NCBI Taxonomy" id="2213228"/>
    <lineage>
        <taxon>Bacteria</taxon>
        <taxon>Bacillati</taxon>
        <taxon>Cyanobacteriota</taxon>
        <taxon>Cyanophyceae</taxon>
        <taxon>Synechococcales</taxon>
        <taxon>Prochlorococcaceae</taxon>
        <taxon>Prochlorococcus</taxon>
    </lineage>
</organism>
<sequence length="126" mass="14291">MMESTFVDNSDNGPLSKEAVNLIASTSLSVSEKHHLRMLAHCLQCFKSMRIENEEGLIPGKESWLEWCLKNPKMFNDDEFVQVLFEQFSGAAVQLERLANRLKVAPLDLTLNNLIDAYEESDCSKP</sequence>
<name>A0A318R5U7_PROMR</name>
<reference evidence="1 2" key="1">
    <citation type="journal article" date="2018" name="Appl. Environ. Microbiol.">
        <title>Genome rearrangement shapes Prochlorococcus ecological adaptation.</title>
        <authorList>
            <person name="Yan W."/>
            <person name="Wei S."/>
            <person name="Wang Q."/>
            <person name="Xiao X."/>
            <person name="Zeng Q."/>
            <person name="Jiao N."/>
            <person name="Zhang R."/>
        </authorList>
    </citation>
    <scope>NUCLEOTIDE SEQUENCE [LARGE SCALE GENOMIC DNA]</scope>
    <source>
        <strain evidence="1 2">XMU1408</strain>
    </source>
</reference>
<evidence type="ECO:0000313" key="2">
    <source>
        <dbReference type="Proteomes" id="UP000247807"/>
    </source>
</evidence>
<evidence type="ECO:0000313" key="1">
    <source>
        <dbReference type="EMBL" id="PYE03733.1"/>
    </source>
</evidence>
<accession>A0A318R5U7</accession>
<protein>
    <submittedName>
        <fullName evidence="1">Uncharacterized protein</fullName>
    </submittedName>
</protein>
<proteinExistence type="predicted"/>